<reference evidence="2" key="1">
    <citation type="submission" date="2019-12" db="EMBL/GenBank/DDBJ databases">
        <title>Genome sequencing and annotation of Brassica cretica.</title>
        <authorList>
            <person name="Studholme D.J."/>
            <person name="Sarris P."/>
        </authorList>
    </citation>
    <scope>NUCLEOTIDE SEQUENCE</scope>
    <source>
        <strain evidence="2">PFS-109/04</strain>
        <tissue evidence="2">Leaf</tissue>
    </source>
</reference>
<feature type="region of interest" description="Disordered" evidence="1">
    <location>
        <begin position="1"/>
        <end position="57"/>
    </location>
</feature>
<dbReference type="EMBL" id="QGKX02000088">
    <property type="protein sequence ID" value="KAF3584282.1"/>
    <property type="molecule type" value="Genomic_DNA"/>
</dbReference>
<comment type="caution">
    <text evidence="2">The sequence shown here is derived from an EMBL/GenBank/DDBJ whole genome shotgun (WGS) entry which is preliminary data.</text>
</comment>
<evidence type="ECO:0000313" key="2">
    <source>
        <dbReference type="EMBL" id="KAF3584282.1"/>
    </source>
</evidence>
<dbReference type="Proteomes" id="UP000712600">
    <property type="component" value="Unassembled WGS sequence"/>
</dbReference>
<evidence type="ECO:0000313" key="3">
    <source>
        <dbReference type="Proteomes" id="UP000712600"/>
    </source>
</evidence>
<organism evidence="2 3">
    <name type="scientific">Brassica cretica</name>
    <name type="common">Mustard</name>
    <dbReference type="NCBI Taxonomy" id="69181"/>
    <lineage>
        <taxon>Eukaryota</taxon>
        <taxon>Viridiplantae</taxon>
        <taxon>Streptophyta</taxon>
        <taxon>Embryophyta</taxon>
        <taxon>Tracheophyta</taxon>
        <taxon>Spermatophyta</taxon>
        <taxon>Magnoliopsida</taxon>
        <taxon>eudicotyledons</taxon>
        <taxon>Gunneridae</taxon>
        <taxon>Pentapetalae</taxon>
        <taxon>rosids</taxon>
        <taxon>malvids</taxon>
        <taxon>Brassicales</taxon>
        <taxon>Brassicaceae</taxon>
        <taxon>Brassiceae</taxon>
        <taxon>Brassica</taxon>
    </lineage>
</organism>
<proteinExistence type="predicted"/>
<gene>
    <name evidence="2" type="ORF">F2Q69_00026754</name>
</gene>
<dbReference type="AlphaFoldDB" id="A0A8S9RVQ8"/>
<evidence type="ECO:0000256" key="1">
    <source>
        <dbReference type="SAM" id="MobiDB-lite"/>
    </source>
</evidence>
<sequence length="95" mass="10399">MFFSSIKPGSESENGSSTEEELDEVQDTNTAGGASRYLPGGSDTDDGDLPKRVVQPGKDKRFEEMVHTAEQMEAVQEEVASQKLSWLCQPYSSLP</sequence>
<name>A0A8S9RVQ8_BRACR</name>
<accession>A0A8S9RVQ8</accession>
<protein>
    <submittedName>
        <fullName evidence="2">Uncharacterized protein</fullName>
    </submittedName>
</protein>